<evidence type="ECO:0000313" key="2">
    <source>
        <dbReference type="EMBL" id="KAF6835899.1"/>
    </source>
</evidence>
<comment type="caution">
    <text evidence="2">The sequence shown here is derived from an EMBL/GenBank/DDBJ whole genome shotgun (WGS) entry which is preliminary data.</text>
</comment>
<accession>A0A8H6KQL9</accession>
<dbReference type="AlphaFoldDB" id="A0A8H6KQL9"/>
<name>A0A8H6KQL9_9PEZI</name>
<keyword evidence="3" id="KW-1185">Reference proteome</keyword>
<protein>
    <submittedName>
        <fullName evidence="2">Uncharacterized protein</fullName>
    </submittedName>
</protein>
<dbReference type="Proteomes" id="UP000654918">
    <property type="component" value="Unassembled WGS sequence"/>
</dbReference>
<reference evidence="2" key="1">
    <citation type="journal article" date="2020" name="Phytopathology">
        <title>Genome Sequence Resources of Colletotrichum truncatum, C. plurivorum, C. musicola, and C. sojae: Four Species Pathogenic to Soybean (Glycine max).</title>
        <authorList>
            <person name="Rogerio F."/>
            <person name="Boufleur T.R."/>
            <person name="Ciampi-Guillardi M."/>
            <person name="Sukno S.A."/>
            <person name="Thon M.R."/>
            <person name="Massola Junior N.S."/>
            <person name="Baroncelli R."/>
        </authorList>
    </citation>
    <scope>NUCLEOTIDE SEQUENCE</scope>
    <source>
        <strain evidence="2">LFN00145</strain>
    </source>
</reference>
<organism evidence="2 3">
    <name type="scientific">Colletotrichum plurivorum</name>
    <dbReference type="NCBI Taxonomy" id="2175906"/>
    <lineage>
        <taxon>Eukaryota</taxon>
        <taxon>Fungi</taxon>
        <taxon>Dikarya</taxon>
        <taxon>Ascomycota</taxon>
        <taxon>Pezizomycotina</taxon>
        <taxon>Sordariomycetes</taxon>
        <taxon>Hypocreomycetidae</taxon>
        <taxon>Glomerellales</taxon>
        <taxon>Glomerellaceae</taxon>
        <taxon>Colletotrichum</taxon>
        <taxon>Colletotrichum orchidearum species complex</taxon>
    </lineage>
</organism>
<feature type="compositionally biased region" description="Basic and acidic residues" evidence="1">
    <location>
        <begin position="214"/>
        <end position="223"/>
    </location>
</feature>
<proteinExistence type="predicted"/>
<evidence type="ECO:0000256" key="1">
    <source>
        <dbReference type="SAM" id="MobiDB-lite"/>
    </source>
</evidence>
<feature type="region of interest" description="Disordered" evidence="1">
    <location>
        <begin position="382"/>
        <end position="414"/>
    </location>
</feature>
<feature type="region of interest" description="Disordered" evidence="1">
    <location>
        <begin position="204"/>
        <end position="249"/>
    </location>
</feature>
<gene>
    <name evidence="2" type="ORF">CPLU01_04002</name>
</gene>
<sequence length="414" mass="47209">MALTAEIATAFQHLDNLTAFPDGEHSKLQVLGLDVINLFARQYRRAWHSPDELRRLYASLQRYTPTPRVLLPPSHPGLSIYTEDLDEKRQVLGRFVRDGHWETTDRRSKIEQWDVSRFAWAGLMTAPVETCRGWGRQLDRDQPIEMQGLVFKMDAYLPLLVKICRDAEIATPRSVGLCEDTVPSTRRGKVRSLKEYRPRGVPHIPPRVNVTRLEGPEHRRESQARLGRARPPELRGVPGVGRSGSRHAEQHDISLDPLVRHLLDDFRAALQPVEEKSTPTRLVLRYRRLLDSNLRPRPGACSPFDYGGMALDHDPRLELCERPQEDRSSDALLDCETGQPIPDGYEFAIETDDAVERPVPDVRVVRMAWHMALLISLAGAGDRKEMADDKDVGDTEETPDHTDTGRQNERQWLD</sequence>
<dbReference type="EMBL" id="WIGO01000036">
    <property type="protein sequence ID" value="KAF6835899.1"/>
    <property type="molecule type" value="Genomic_DNA"/>
</dbReference>
<evidence type="ECO:0000313" key="3">
    <source>
        <dbReference type="Proteomes" id="UP000654918"/>
    </source>
</evidence>